<sequence length="68" mass="8054">MCDCDCELPKRERWKQIREEALEGLVTVASKGRFVVHDGKVHRIKDMWVELRASDRERWGVVIWKEGS</sequence>
<evidence type="ECO:0000313" key="2">
    <source>
        <dbReference type="Proteomes" id="UP000828924"/>
    </source>
</evidence>
<proteinExistence type="predicted"/>
<gene>
    <name evidence="1" type="ORF">J4032_12885</name>
</gene>
<accession>A0ABY3WR72</accession>
<dbReference type="EMBL" id="CP071872">
    <property type="protein sequence ID" value="UNM12308.1"/>
    <property type="molecule type" value="Genomic_DNA"/>
</dbReference>
<name>A0ABY3WR72_9ACTN</name>
<keyword evidence="2" id="KW-1185">Reference proteome</keyword>
<organism evidence="1 2">
    <name type="scientific">Streptomyces formicae</name>
    <dbReference type="NCBI Taxonomy" id="1616117"/>
    <lineage>
        <taxon>Bacteria</taxon>
        <taxon>Bacillati</taxon>
        <taxon>Actinomycetota</taxon>
        <taxon>Actinomycetes</taxon>
        <taxon>Kitasatosporales</taxon>
        <taxon>Streptomycetaceae</taxon>
        <taxon>Streptomyces</taxon>
    </lineage>
</organism>
<dbReference type="RefSeq" id="WP_242330916.1">
    <property type="nucleotide sequence ID" value="NZ_CP071872.1"/>
</dbReference>
<dbReference type="Proteomes" id="UP000828924">
    <property type="component" value="Chromosome"/>
</dbReference>
<protein>
    <submittedName>
        <fullName evidence="1">Uncharacterized protein</fullName>
    </submittedName>
</protein>
<reference evidence="1 2" key="1">
    <citation type="submission" date="2021-03" db="EMBL/GenBank/DDBJ databases">
        <title>Complete genome of Streptomyces formicae strain 1H-GS9 (DSM 100524).</title>
        <authorList>
            <person name="Atanasov K.E."/>
            <person name="Altabella T."/>
            <person name="Ferrer A."/>
        </authorList>
    </citation>
    <scope>NUCLEOTIDE SEQUENCE [LARGE SCALE GENOMIC DNA]</scope>
    <source>
        <strain evidence="1 2">1H-GS9</strain>
    </source>
</reference>
<evidence type="ECO:0000313" key="1">
    <source>
        <dbReference type="EMBL" id="UNM12308.1"/>
    </source>
</evidence>